<reference evidence="2 3" key="1">
    <citation type="submission" date="2020-08" db="EMBL/GenBank/DDBJ databases">
        <title>Genomic Encyclopedia of Type Strains, Phase IV (KMG-IV): sequencing the most valuable type-strain genomes for metagenomic binning, comparative biology and taxonomic classification.</title>
        <authorList>
            <person name="Goeker M."/>
        </authorList>
    </citation>
    <scope>NUCLEOTIDE SEQUENCE [LARGE SCALE GENOMIC DNA]</scope>
    <source>
        <strain evidence="2 3">DSM 101806</strain>
    </source>
</reference>
<evidence type="ECO:0000313" key="2">
    <source>
        <dbReference type="EMBL" id="MBB4100501.1"/>
    </source>
</evidence>
<proteinExistence type="predicted"/>
<feature type="signal peptide" evidence="1">
    <location>
        <begin position="1"/>
        <end position="17"/>
    </location>
</feature>
<evidence type="ECO:0000313" key="3">
    <source>
        <dbReference type="Proteomes" id="UP000557392"/>
    </source>
</evidence>
<evidence type="ECO:0000256" key="1">
    <source>
        <dbReference type="SAM" id="SignalP"/>
    </source>
</evidence>
<feature type="chain" id="PRO_5030919612" evidence="1">
    <location>
        <begin position="18"/>
        <end position="98"/>
    </location>
</feature>
<keyword evidence="3" id="KW-1185">Reference proteome</keyword>
<dbReference type="EMBL" id="JACIEH010000003">
    <property type="protein sequence ID" value="MBB4100501.1"/>
    <property type="molecule type" value="Genomic_DNA"/>
</dbReference>
<dbReference type="Proteomes" id="UP000557392">
    <property type="component" value="Unassembled WGS sequence"/>
</dbReference>
<sequence>MRYAVFALALLPAAAVAGENDLAKLPSHFALPAEAAKPVKPAGCENARVDYTVQRDTTAPVRNLGQEPLAGQYLGVVRLEDGCDKPVKISDRLGDRQR</sequence>
<accession>A0A7W6JXR8</accession>
<dbReference type="RefSeq" id="WP_183999786.1">
    <property type="nucleotide sequence ID" value="NZ_JACIEH010000003.1"/>
</dbReference>
<keyword evidence="1" id="KW-0732">Signal</keyword>
<comment type="caution">
    <text evidence="2">The sequence shown here is derived from an EMBL/GenBank/DDBJ whole genome shotgun (WGS) entry which is preliminary data.</text>
</comment>
<gene>
    <name evidence="2" type="ORF">GGR46_004073</name>
</gene>
<name>A0A7W6JXR8_9SPHN</name>
<protein>
    <submittedName>
        <fullName evidence="2">Uncharacterized protein</fullName>
    </submittedName>
</protein>
<organism evidence="2 3">
    <name type="scientific">Sphingomonas kyeonggiensis</name>
    <dbReference type="NCBI Taxonomy" id="1268553"/>
    <lineage>
        <taxon>Bacteria</taxon>
        <taxon>Pseudomonadati</taxon>
        <taxon>Pseudomonadota</taxon>
        <taxon>Alphaproteobacteria</taxon>
        <taxon>Sphingomonadales</taxon>
        <taxon>Sphingomonadaceae</taxon>
        <taxon>Sphingomonas</taxon>
    </lineage>
</organism>
<dbReference type="AlphaFoldDB" id="A0A7W6JXR8"/>